<feature type="transmembrane region" description="Helical" evidence="11">
    <location>
        <begin position="566"/>
        <end position="586"/>
    </location>
</feature>
<gene>
    <name evidence="11" type="primary">secD</name>
    <name evidence="16" type="ORF">A359_00310</name>
</gene>
<dbReference type="STRING" id="1199245.A359_00310"/>
<dbReference type="InterPro" id="IPR005791">
    <property type="entry name" value="SecD"/>
</dbReference>
<dbReference type="InterPro" id="IPR022813">
    <property type="entry name" value="SecD/SecF_arch_bac"/>
</dbReference>
<dbReference type="Pfam" id="PF13721">
    <property type="entry name" value="SecD-TM1"/>
    <property type="match status" value="1"/>
</dbReference>
<keyword evidence="5 11" id="KW-0653">Protein transport</keyword>
<dbReference type="FunFam" id="1.20.1640.10:FF:000004">
    <property type="entry name" value="Protein translocase subunit SecD"/>
    <property type="match status" value="1"/>
</dbReference>
<evidence type="ECO:0000256" key="8">
    <source>
        <dbReference type="ARBA" id="ARBA00023136"/>
    </source>
</evidence>
<dbReference type="PATRIC" id="fig|1199245.3.peg.39"/>
<proteinExistence type="inferred from homology"/>
<name>J3YR26_9ENTR</name>
<dbReference type="GO" id="GO:0043952">
    <property type="term" value="P:protein transport by the Sec complex"/>
    <property type="evidence" value="ECO:0007669"/>
    <property type="project" value="UniProtKB-UniRule"/>
</dbReference>
<keyword evidence="8 11" id="KW-0472">Membrane</keyword>
<evidence type="ECO:0000256" key="1">
    <source>
        <dbReference type="ARBA" id="ARBA00004651"/>
    </source>
</evidence>
<comment type="similarity">
    <text evidence="9 11">Belongs to the SecD/SecF family. SecD subfamily.</text>
</comment>
<dbReference type="AlphaFoldDB" id="J3YR26"/>
<dbReference type="InterPro" id="IPR048634">
    <property type="entry name" value="SecD_SecF_C"/>
</dbReference>
<evidence type="ECO:0000259" key="12">
    <source>
        <dbReference type="Pfam" id="PF02355"/>
    </source>
</evidence>
<dbReference type="EMBL" id="CP003546">
    <property type="protein sequence ID" value="AFP84438.1"/>
    <property type="molecule type" value="Genomic_DNA"/>
</dbReference>
<dbReference type="GO" id="GO:0015450">
    <property type="term" value="F:protein-transporting ATPase activity"/>
    <property type="evidence" value="ECO:0007669"/>
    <property type="project" value="InterPro"/>
</dbReference>
<dbReference type="Pfam" id="PF21760">
    <property type="entry name" value="SecD_1st"/>
    <property type="match status" value="1"/>
</dbReference>
<evidence type="ECO:0000313" key="16">
    <source>
        <dbReference type="EMBL" id="AFP84438.1"/>
    </source>
</evidence>
<reference evidence="16 17" key="1">
    <citation type="journal article" date="2012" name="Mol. Biol. Evol.">
        <title>Genome reduction and co-evolution between the primary and secondary bacterial symbionts of psyllids.</title>
        <authorList>
            <person name="Sloan D.B."/>
            <person name="Moran N.A."/>
        </authorList>
    </citation>
    <scope>NUCLEOTIDE SEQUENCE [LARGE SCALE GENOMIC DNA]</scope>
    <source>
        <strain evidence="16">Ceuc_S</strain>
    </source>
</reference>
<dbReference type="NCBIfam" id="TIGR00916">
    <property type="entry name" value="2A0604s01"/>
    <property type="match status" value="1"/>
</dbReference>
<dbReference type="GO" id="GO:0065002">
    <property type="term" value="P:intracellular protein transmembrane transport"/>
    <property type="evidence" value="ECO:0007669"/>
    <property type="project" value="UniProtKB-UniRule"/>
</dbReference>
<feature type="transmembrane region" description="Helical" evidence="11">
    <location>
        <begin position="493"/>
        <end position="514"/>
    </location>
</feature>
<evidence type="ECO:0000256" key="2">
    <source>
        <dbReference type="ARBA" id="ARBA00022448"/>
    </source>
</evidence>
<comment type="caution">
    <text evidence="11">Lacks conserved residue(s) required for the propagation of feature annotation.</text>
</comment>
<dbReference type="KEGG" id="sect:A359_00310"/>
<evidence type="ECO:0000256" key="9">
    <source>
        <dbReference type="ARBA" id="ARBA00060774"/>
    </source>
</evidence>
<keyword evidence="2 11" id="KW-0813">Transport</keyword>
<evidence type="ECO:0000256" key="11">
    <source>
        <dbReference type="HAMAP-Rule" id="MF_01463"/>
    </source>
</evidence>
<evidence type="ECO:0000256" key="4">
    <source>
        <dbReference type="ARBA" id="ARBA00022692"/>
    </source>
</evidence>
<dbReference type="InterPro" id="IPR048631">
    <property type="entry name" value="SecD_1st"/>
</dbReference>
<feature type="domain" description="SecD export protein N-terminal TM" evidence="13">
    <location>
        <begin position="2"/>
        <end position="94"/>
    </location>
</feature>
<comment type="subcellular location">
    <subcellularLocation>
        <location evidence="1 11">Cell membrane</location>
        <topology evidence="1 11">Multi-pass membrane protein</topology>
    </subcellularLocation>
</comment>
<keyword evidence="7 11" id="KW-0811">Translocation</keyword>
<feature type="transmembrane region" description="Helical" evidence="11">
    <location>
        <begin position="535"/>
        <end position="560"/>
    </location>
</feature>
<dbReference type="Pfam" id="PF07549">
    <property type="entry name" value="Sec_GG"/>
    <property type="match status" value="1"/>
</dbReference>
<feature type="domain" description="SecDF P1 head subdomain" evidence="15">
    <location>
        <begin position="295"/>
        <end position="421"/>
    </location>
</feature>
<dbReference type="Gene3D" id="1.20.1640.10">
    <property type="entry name" value="Multidrug efflux transporter AcrB transmembrane domain"/>
    <property type="match status" value="1"/>
</dbReference>
<dbReference type="InterPro" id="IPR022646">
    <property type="entry name" value="SecD/SecF_CS"/>
</dbReference>
<dbReference type="PANTHER" id="PTHR30081:SF1">
    <property type="entry name" value="PROTEIN TRANSLOCASE SUBUNIT SECD"/>
    <property type="match status" value="1"/>
</dbReference>
<comment type="subunit">
    <text evidence="11">Forms a complex with SecF. Part of the essential Sec protein translocation apparatus which comprises SecA, SecYEG and auxiliary proteins SecDF-YajC and YidC.</text>
</comment>
<evidence type="ECO:0000259" key="15">
    <source>
        <dbReference type="Pfam" id="PF22599"/>
    </source>
</evidence>
<dbReference type="Proteomes" id="UP000003936">
    <property type="component" value="Chromosome"/>
</dbReference>
<dbReference type="InterPro" id="IPR054384">
    <property type="entry name" value="SecDF_P1_head"/>
</dbReference>
<evidence type="ECO:0000259" key="14">
    <source>
        <dbReference type="Pfam" id="PF21760"/>
    </source>
</evidence>
<organism evidence="16 17">
    <name type="scientific">secondary endosymbiont of Ctenarytaina eucalypti</name>
    <dbReference type="NCBI Taxonomy" id="1199245"/>
    <lineage>
        <taxon>Bacteria</taxon>
        <taxon>Pseudomonadati</taxon>
        <taxon>Pseudomonadota</taxon>
        <taxon>Gammaproteobacteria</taxon>
        <taxon>Enterobacterales</taxon>
        <taxon>Enterobacteriaceae</taxon>
        <taxon>aphid secondary symbionts</taxon>
    </lineage>
</organism>
<feature type="domain" description="Protein export membrane protein SecD/SecF C-terminal" evidence="12">
    <location>
        <begin position="423"/>
        <end position="586"/>
    </location>
</feature>
<keyword evidence="6 11" id="KW-1133">Transmembrane helix</keyword>
<evidence type="ECO:0000256" key="7">
    <source>
        <dbReference type="ARBA" id="ARBA00023010"/>
    </source>
</evidence>
<dbReference type="HOGENOM" id="CLU_007894_4_3_6"/>
<dbReference type="PANTHER" id="PTHR30081">
    <property type="entry name" value="PROTEIN-EXPORT MEMBRANE PROTEIN SEC"/>
    <property type="match status" value="1"/>
</dbReference>
<dbReference type="NCBIfam" id="TIGR01129">
    <property type="entry name" value="secD"/>
    <property type="match status" value="1"/>
</dbReference>
<dbReference type="FunFam" id="3.30.1360.200:FF:000001">
    <property type="entry name" value="Protein translocase subunit SecD"/>
    <property type="match status" value="1"/>
</dbReference>
<feature type="transmembrane region" description="Helical" evidence="11">
    <location>
        <begin position="467"/>
        <end position="487"/>
    </location>
</feature>
<comment type="function">
    <text evidence="11">Part of the Sec protein translocase complex. Interacts with the SecYEG preprotein conducting channel. SecDF uses the proton motive force (PMF) to complete protein translocation after the ATP-dependent function of SecA.</text>
</comment>
<dbReference type="SUPFAM" id="SSF82866">
    <property type="entry name" value="Multidrug efflux transporter AcrB transmembrane domain"/>
    <property type="match status" value="1"/>
</dbReference>
<keyword evidence="17" id="KW-1185">Reference proteome</keyword>
<dbReference type="Gene3D" id="3.30.70.3400">
    <property type="match status" value="1"/>
</dbReference>
<accession>J3YR26</accession>
<dbReference type="Pfam" id="PF22599">
    <property type="entry name" value="SecDF_P1_head"/>
    <property type="match status" value="1"/>
</dbReference>
<dbReference type="Pfam" id="PF02355">
    <property type="entry name" value="SecD_SecF_C"/>
    <property type="match status" value="1"/>
</dbReference>
<protein>
    <recommendedName>
        <fullName evidence="10 11">Protein translocase subunit SecD</fullName>
    </recommendedName>
</protein>
<evidence type="ECO:0000256" key="6">
    <source>
        <dbReference type="ARBA" id="ARBA00022989"/>
    </source>
</evidence>
<dbReference type="GO" id="GO:0006605">
    <property type="term" value="P:protein targeting"/>
    <property type="evidence" value="ECO:0007669"/>
    <property type="project" value="UniProtKB-UniRule"/>
</dbReference>
<evidence type="ECO:0000259" key="13">
    <source>
        <dbReference type="Pfam" id="PF13721"/>
    </source>
</evidence>
<evidence type="ECO:0000313" key="17">
    <source>
        <dbReference type="Proteomes" id="UP000003936"/>
    </source>
</evidence>
<evidence type="ECO:0000256" key="3">
    <source>
        <dbReference type="ARBA" id="ARBA00022475"/>
    </source>
</evidence>
<dbReference type="HAMAP" id="MF_01463_B">
    <property type="entry name" value="SecD_B"/>
    <property type="match status" value="1"/>
</dbReference>
<evidence type="ECO:0000256" key="10">
    <source>
        <dbReference type="ARBA" id="ARBA00068220"/>
    </source>
</evidence>
<feature type="domain" description="Protein translocase subunit SecDF P1" evidence="14">
    <location>
        <begin position="218"/>
        <end position="276"/>
    </location>
</feature>
<keyword evidence="3 11" id="KW-1003">Cell membrane</keyword>
<dbReference type="Gene3D" id="3.30.1360.200">
    <property type="match status" value="1"/>
</dbReference>
<dbReference type="InterPro" id="IPR055344">
    <property type="entry name" value="SecD_SecF_C_bact"/>
</dbReference>
<evidence type="ECO:0000256" key="5">
    <source>
        <dbReference type="ARBA" id="ARBA00022927"/>
    </source>
</evidence>
<feature type="transmembrane region" description="Helical" evidence="11">
    <location>
        <begin position="443"/>
        <end position="462"/>
    </location>
</feature>
<sequence precursor="true">MMLSLALVLSLVYALPNLYGEDPAVQISGARDVPSLSETTLKEIRAILEQEHIFSKATVLDRGSILCRFSNVSAQLHARDALIKALGENYLVALHLAPATPLWLSRIGARPIKLGLDLRGGVYFLIEVDMDTVLHKLQKKTIDTLLFDLHGKGIPYLAVHQIENYGSTIRFCDADTRDKAIDWLTQQHHNIVIRSIKDNALGVKPANNLLQQARESAVKHNITILRNRINQLGIDEPLVHRQGSGRIVVEMPGLQDMALAKRVLGATGTLEFRLVNTFAHQSPVSSLVPGDSELKSTQDGQPVILYKQVILTGEHITDATSNTDEYNLPQVNISLDRSGGRIMSNFTKENIGNLIATLFVEYKDCGQKDDDGRTILEQQEKVINIATIQSRISNSFRITGIKNPNEARQLSLLLRAGALSAPIQIIEERTIGPTVGRQNISQGLAACFWGLLASILFMIIWYRKFGLIATTAIIANLVLIIGIMSIIPGTTLTMPGIASIVLTLAVAVDANVLINERIKEELRNGRTVQKAIHEGYRGAFSSIVDANITTLITAIILYAVVASGPIKAFAITSSIGVATSMLTAIIGTRAMANLLYGAKRIDNLSI</sequence>
<dbReference type="InterPro" id="IPR027398">
    <property type="entry name" value="SecD-TM"/>
</dbReference>
<keyword evidence="4 11" id="KW-0812">Transmembrane</keyword>
<dbReference type="GO" id="GO:0005886">
    <property type="term" value="C:plasma membrane"/>
    <property type="evidence" value="ECO:0007669"/>
    <property type="project" value="UniProtKB-SubCell"/>
</dbReference>